<name>A0ABN3V3F6_9PSEU</name>
<evidence type="ECO:0000313" key="2">
    <source>
        <dbReference type="EMBL" id="GAA2776864.1"/>
    </source>
</evidence>
<dbReference type="EMBL" id="BAAAUX010000003">
    <property type="protein sequence ID" value="GAA2776864.1"/>
    <property type="molecule type" value="Genomic_DNA"/>
</dbReference>
<organism evidence="2 3">
    <name type="scientific">Saccharopolyspora taberi</name>
    <dbReference type="NCBI Taxonomy" id="60895"/>
    <lineage>
        <taxon>Bacteria</taxon>
        <taxon>Bacillati</taxon>
        <taxon>Actinomycetota</taxon>
        <taxon>Actinomycetes</taxon>
        <taxon>Pseudonocardiales</taxon>
        <taxon>Pseudonocardiaceae</taxon>
        <taxon>Saccharopolyspora</taxon>
    </lineage>
</organism>
<comment type="caution">
    <text evidence="2">The sequence shown here is derived from an EMBL/GenBank/DDBJ whole genome shotgun (WGS) entry which is preliminary data.</text>
</comment>
<dbReference type="Proteomes" id="UP001500979">
    <property type="component" value="Unassembled WGS sequence"/>
</dbReference>
<dbReference type="InterPro" id="IPR021961">
    <property type="entry name" value="McrB_DNA-bd"/>
</dbReference>
<dbReference type="Pfam" id="PF12102">
    <property type="entry name" value="MrcB_N"/>
    <property type="match status" value="1"/>
</dbReference>
<evidence type="ECO:0000259" key="1">
    <source>
        <dbReference type="Pfam" id="PF12102"/>
    </source>
</evidence>
<protein>
    <recommendedName>
        <fullName evidence="1">Type IV methyl-directed restriction enzyme EcoKMcrB subunit DNA-binding domain-containing protein</fullName>
    </recommendedName>
</protein>
<dbReference type="RefSeq" id="WP_344677884.1">
    <property type="nucleotide sequence ID" value="NZ_BAAAUX010000003.1"/>
</dbReference>
<reference evidence="2 3" key="1">
    <citation type="journal article" date="2019" name="Int. J. Syst. Evol. Microbiol.">
        <title>The Global Catalogue of Microorganisms (GCM) 10K type strain sequencing project: providing services to taxonomists for standard genome sequencing and annotation.</title>
        <authorList>
            <consortium name="The Broad Institute Genomics Platform"/>
            <consortium name="The Broad Institute Genome Sequencing Center for Infectious Disease"/>
            <person name="Wu L."/>
            <person name="Ma J."/>
        </authorList>
    </citation>
    <scope>NUCLEOTIDE SEQUENCE [LARGE SCALE GENOMIC DNA]</scope>
    <source>
        <strain evidence="2 3">JCM 9383</strain>
    </source>
</reference>
<proteinExistence type="predicted"/>
<sequence>MNLRDLLGRVTRTYVREEGQQSHAARLLRGAGTVVDGYVPVGYLVKGSSGQSTPAFVPWIAVFDPDHTTSAMHGIYVVYLFAADMRTIFLALLCGSEETRKEFRGRALDILADRAEAIRDALGAEVREGLEDRIRLGAPSRVQRPKYYEAGTIVAKRYDAEDLPTDTELADDLLRHLHLYELAVDRYRQLALVRPDVVVGAESDIQPEVMGEFKPKDDADYEQIIKARKIKKSRKHETLLKKFNDHLRACGFATGSPHPRDLVAERDGQSWLVEAKVLQRGNGVQATRDALSQLIWYRYCHYSEPRAVRMLALFNEPVGDLCLEILQEVNIEGVWPDRHRWTGTPGAIAAGLCD</sequence>
<feature type="domain" description="Type IV methyl-directed restriction enzyme EcoKMcrB subunit DNA-binding" evidence="1">
    <location>
        <begin position="42"/>
        <end position="181"/>
    </location>
</feature>
<accession>A0ABN3V3F6</accession>
<gene>
    <name evidence="2" type="ORF">GCM10010470_07060</name>
</gene>
<keyword evidence="3" id="KW-1185">Reference proteome</keyword>
<evidence type="ECO:0000313" key="3">
    <source>
        <dbReference type="Proteomes" id="UP001500979"/>
    </source>
</evidence>
<dbReference type="Gene3D" id="3.30.920.90">
    <property type="match status" value="1"/>
</dbReference>